<keyword evidence="2" id="KW-1003">Cell membrane</keyword>
<feature type="chain" id="PRO_5021299003" description="Ig-like domain-containing protein" evidence="12">
    <location>
        <begin position="18"/>
        <end position="168"/>
    </location>
</feature>
<evidence type="ECO:0000256" key="8">
    <source>
        <dbReference type="ARBA" id="ARBA00023170"/>
    </source>
</evidence>
<dbReference type="InterPro" id="IPR051287">
    <property type="entry name" value="TCR_variable_region"/>
</dbReference>
<sequence length="168" mass="18500">MLLSSLLWATVASVFLGKKVTQLPSSMTGQEGEDVTLSCKYDTSDSSYALFWYKQLPSGEMIFLIRQDSYNQQNASEDRYLVNFQKINGAITFTILSSQLQDVAMYFCVFSMGTVRRVIGGTIQKDQLTPCHCPLLHTPQEETCKPRQEGAGTGAPQLGGADSKAIVL</sequence>
<keyword evidence="4" id="KW-0391">Immunity</keyword>
<dbReference type="GeneTree" id="ENSGT00940000163507"/>
<dbReference type="STRING" id="29139.ENSVURP00010026557"/>
<evidence type="ECO:0000256" key="11">
    <source>
        <dbReference type="SAM" id="MobiDB-lite"/>
    </source>
</evidence>
<evidence type="ECO:0000313" key="14">
    <source>
        <dbReference type="Ensembl" id="ENSVURP00010026557.1"/>
    </source>
</evidence>
<evidence type="ECO:0000256" key="7">
    <source>
        <dbReference type="ARBA" id="ARBA00023157"/>
    </source>
</evidence>
<keyword evidence="3 12" id="KW-0732">Signal</keyword>
<evidence type="ECO:0000256" key="3">
    <source>
        <dbReference type="ARBA" id="ARBA00022729"/>
    </source>
</evidence>
<evidence type="ECO:0000256" key="4">
    <source>
        <dbReference type="ARBA" id="ARBA00022859"/>
    </source>
</evidence>
<accession>A0A4X2LZY6</accession>
<keyword evidence="7" id="KW-1015">Disulfide bond</keyword>
<reference evidence="14" key="3">
    <citation type="submission" date="2025-09" db="UniProtKB">
        <authorList>
            <consortium name="Ensembl"/>
        </authorList>
    </citation>
    <scope>IDENTIFICATION</scope>
</reference>
<dbReference type="FunFam" id="2.60.40.10:FF:000878">
    <property type="entry name" value="T cell receptor alpha variable 38-1"/>
    <property type="match status" value="1"/>
</dbReference>
<dbReference type="SMART" id="SM00409">
    <property type="entry name" value="IG"/>
    <property type="match status" value="1"/>
</dbReference>
<keyword evidence="8" id="KW-0675">Receptor</keyword>
<dbReference type="InterPro" id="IPR007110">
    <property type="entry name" value="Ig-like_dom"/>
</dbReference>
<dbReference type="Proteomes" id="UP000314987">
    <property type="component" value="Unassembled WGS sequence"/>
</dbReference>
<dbReference type="PANTHER" id="PTHR19367:SF45">
    <property type="entry name" value="IG-LIKE DOMAIN-CONTAINING PROTEIN"/>
    <property type="match status" value="1"/>
</dbReference>
<dbReference type="GO" id="GO:0002250">
    <property type="term" value="P:adaptive immune response"/>
    <property type="evidence" value="ECO:0007669"/>
    <property type="project" value="UniProtKB-KW"/>
</dbReference>
<dbReference type="Ensembl" id="ENSVURT00010030246.1">
    <property type="protein sequence ID" value="ENSVURP00010026557.1"/>
    <property type="gene ID" value="ENSVURG00010020325.1"/>
</dbReference>
<dbReference type="InterPro" id="IPR013106">
    <property type="entry name" value="Ig_V-set"/>
</dbReference>
<keyword evidence="10" id="KW-1279">T cell receptor</keyword>
<dbReference type="InterPro" id="IPR003599">
    <property type="entry name" value="Ig_sub"/>
</dbReference>
<keyword evidence="9" id="KW-0393">Immunoglobulin domain</keyword>
<comment type="subcellular location">
    <subcellularLocation>
        <location evidence="1">Cell membrane</location>
    </subcellularLocation>
</comment>
<evidence type="ECO:0000256" key="9">
    <source>
        <dbReference type="ARBA" id="ARBA00023319"/>
    </source>
</evidence>
<evidence type="ECO:0000256" key="12">
    <source>
        <dbReference type="SAM" id="SignalP"/>
    </source>
</evidence>
<evidence type="ECO:0000256" key="1">
    <source>
        <dbReference type="ARBA" id="ARBA00004236"/>
    </source>
</evidence>
<dbReference type="SMART" id="SM00406">
    <property type="entry name" value="IGv"/>
    <property type="match status" value="1"/>
</dbReference>
<dbReference type="OMA" id="MYFCVFS"/>
<evidence type="ECO:0000259" key="13">
    <source>
        <dbReference type="PROSITE" id="PS50835"/>
    </source>
</evidence>
<feature type="region of interest" description="Disordered" evidence="11">
    <location>
        <begin position="144"/>
        <end position="168"/>
    </location>
</feature>
<evidence type="ECO:0000256" key="5">
    <source>
        <dbReference type="ARBA" id="ARBA00023130"/>
    </source>
</evidence>
<protein>
    <recommendedName>
        <fullName evidence="13">Ig-like domain-containing protein</fullName>
    </recommendedName>
</protein>
<dbReference type="InterPro" id="IPR013783">
    <property type="entry name" value="Ig-like_fold"/>
</dbReference>
<reference evidence="15" key="1">
    <citation type="submission" date="2018-12" db="EMBL/GenBank/DDBJ databases">
        <authorList>
            <person name="Yazar S."/>
        </authorList>
    </citation>
    <scope>NUCLEOTIDE SEQUENCE [LARGE SCALE GENOMIC DNA]</scope>
</reference>
<feature type="domain" description="Ig-like" evidence="13">
    <location>
        <begin position="18"/>
        <end position="129"/>
    </location>
</feature>
<name>A0A4X2LZY6_VOMUR</name>
<evidence type="ECO:0000256" key="2">
    <source>
        <dbReference type="ARBA" id="ARBA00022475"/>
    </source>
</evidence>
<proteinExistence type="predicted"/>
<dbReference type="InterPro" id="IPR036179">
    <property type="entry name" value="Ig-like_dom_sf"/>
</dbReference>
<dbReference type="AlphaFoldDB" id="A0A4X2LZY6"/>
<keyword evidence="6" id="KW-0472">Membrane</keyword>
<feature type="signal peptide" evidence="12">
    <location>
        <begin position="1"/>
        <end position="17"/>
    </location>
</feature>
<dbReference type="Pfam" id="PF07686">
    <property type="entry name" value="V-set"/>
    <property type="match status" value="1"/>
</dbReference>
<dbReference type="SUPFAM" id="SSF48726">
    <property type="entry name" value="Immunoglobulin"/>
    <property type="match status" value="1"/>
</dbReference>
<keyword evidence="15" id="KW-1185">Reference proteome</keyword>
<dbReference type="GO" id="GO:0042101">
    <property type="term" value="C:T cell receptor complex"/>
    <property type="evidence" value="ECO:0007669"/>
    <property type="project" value="UniProtKB-KW"/>
</dbReference>
<dbReference type="PANTHER" id="PTHR19367">
    <property type="entry name" value="T-CELL RECEPTOR ALPHA CHAIN V REGION"/>
    <property type="match status" value="1"/>
</dbReference>
<evidence type="ECO:0000313" key="15">
    <source>
        <dbReference type="Proteomes" id="UP000314987"/>
    </source>
</evidence>
<reference evidence="14" key="2">
    <citation type="submission" date="2025-08" db="UniProtKB">
        <authorList>
            <consortium name="Ensembl"/>
        </authorList>
    </citation>
    <scope>IDENTIFICATION</scope>
</reference>
<evidence type="ECO:0000256" key="10">
    <source>
        <dbReference type="ARBA" id="ARBA00043266"/>
    </source>
</evidence>
<evidence type="ECO:0000256" key="6">
    <source>
        <dbReference type="ARBA" id="ARBA00023136"/>
    </source>
</evidence>
<dbReference type="Gene3D" id="2.60.40.10">
    <property type="entry name" value="Immunoglobulins"/>
    <property type="match status" value="1"/>
</dbReference>
<dbReference type="PROSITE" id="PS50835">
    <property type="entry name" value="IG_LIKE"/>
    <property type="match status" value="1"/>
</dbReference>
<keyword evidence="5" id="KW-1064">Adaptive immunity</keyword>
<organism evidence="14 15">
    <name type="scientific">Vombatus ursinus</name>
    <name type="common">Common wombat</name>
    <dbReference type="NCBI Taxonomy" id="29139"/>
    <lineage>
        <taxon>Eukaryota</taxon>
        <taxon>Metazoa</taxon>
        <taxon>Chordata</taxon>
        <taxon>Craniata</taxon>
        <taxon>Vertebrata</taxon>
        <taxon>Euteleostomi</taxon>
        <taxon>Mammalia</taxon>
        <taxon>Metatheria</taxon>
        <taxon>Diprotodontia</taxon>
        <taxon>Vombatidae</taxon>
        <taxon>Vombatus</taxon>
    </lineage>
</organism>